<dbReference type="InterPro" id="IPR044878">
    <property type="entry name" value="UbiA_sf"/>
</dbReference>
<dbReference type="PANTHER" id="PTHR43448:SF7">
    <property type="entry name" value="4-HYDROXYBENZOATE SOLANESYLTRANSFERASE"/>
    <property type="match status" value="1"/>
</dbReference>
<dbReference type="GO" id="GO:0005886">
    <property type="term" value="C:plasma membrane"/>
    <property type="evidence" value="ECO:0007669"/>
    <property type="project" value="UniProtKB-SubCell"/>
</dbReference>
<dbReference type="AlphaFoldDB" id="A0AAE3G3X8"/>
<feature type="transmembrane region" description="Helical" evidence="14">
    <location>
        <begin position="52"/>
        <end position="74"/>
    </location>
</feature>
<feature type="transmembrane region" description="Helical" evidence="14">
    <location>
        <begin position="149"/>
        <end position="168"/>
    </location>
</feature>
<sequence length="306" mass="33399">MAEFVDAVEARVSATWRDYYELTKPKVVALLVFTAIVGMVLAAPPAQVPWNALIFGSIGIALASAAAAAINQMVDRQVDARMARTSGRPLPQGVIDTPHAVVFAGGIGLLGLGMLWWLVNPLTAWLTFLSLIGYAFIYTLYLKRATPQNIVIGGAAGAAPPVLGWTAVTNSIDPHALLLFLIIFVWTPPHFWALAIHRREEYAEVNIPMLPVTHGVVFTQVQILLYTVLLVAVSLLPFALQMAGMMYLVGVMALNAGFLYYAIKLRWSADASIPMKAFGYSITYLMGVFGLLLLDHYLPLVQLLWS</sequence>
<comment type="function">
    <text evidence="14">Converts heme B (protoheme IX) to heme O by substitution of the vinyl group on carbon 2 of heme B porphyrin ring with a hydroxyethyl farnesyl side group.</text>
</comment>
<dbReference type="InterPro" id="IPR006369">
    <property type="entry name" value="Protohaem_IX_farnesylTrfase"/>
</dbReference>
<dbReference type="FunFam" id="1.10.357.140:FF:000001">
    <property type="entry name" value="Protoheme IX farnesyltransferase"/>
    <property type="match status" value="1"/>
</dbReference>
<evidence type="ECO:0000256" key="13">
    <source>
        <dbReference type="ARBA" id="ARBA00047690"/>
    </source>
</evidence>
<evidence type="ECO:0000256" key="2">
    <source>
        <dbReference type="ARBA" id="ARBA00004919"/>
    </source>
</evidence>
<comment type="similarity">
    <text evidence="14">Belongs to the UbiA prenyltransferase family. Protoheme IX farnesyltransferase subfamily.</text>
</comment>
<gene>
    <name evidence="14" type="primary">cyoE</name>
    <name evidence="15" type="ORF">J2T57_002352</name>
</gene>
<dbReference type="PANTHER" id="PTHR43448">
    <property type="entry name" value="PROTOHEME IX FARNESYLTRANSFERASE, MITOCHONDRIAL"/>
    <property type="match status" value="1"/>
</dbReference>
<proteinExistence type="inferred from homology"/>
<accession>A0AAE3G3X8</accession>
<dbReference type="NCBIfam" id="TIGR01473">
    <property type="entry name" value="cyoE_ctaB"/>
    <property type="match status" value="1"/>
</dbReference>
<feature type="transmembrane region" description="Helical" evidence="14">
    <location>
        <begin position="27"/>
        <end position="46"/>
    </location>
</feature>
<keyword evidence="8 14" id="KW-0350">Heme biosynthesis</keyword>
<dbReference type="Proteomes" id="UP001205843">
    <property type="component" value="Unassembled WGS sequence"/>
</dbReference>
<dbReference type="Pfam" id="PF01040">
    <property type="entry name" value="UbiA"/>
    <property type="match status" value="1"/>
</dbReference>
<feature type="transmembrane region" description="Helical" evidence="14">
    <location>
        <begin position="124"/>
        <end position="142"/>
    </location>
</feature>
<evidence type="ECO:0000256" key="6">
    <source>
        <dbReference type="ARBA" id="ARBA00022692"/>
    </source>
</evidence>
<name>A0AAE3G3X8_9GAMM</name>
<evidence type="ECO:0000256" key="10">
    <source>
        <dbReference type="ARBA" id="ARBA00030253"/>
    </source>
</evidence>
<evidence type="ECO:0000256" key="1">
    <source>
        <dbReference type="ARBA" id="ARBA00004651"/>
    </source>
</evidence>
<comment type="subcellular location">
    <subcellularLocation>
        <location evidence="1 14">Cell membrane</location>
        <topology evidence="1 14">Multi-pass membrane protein</topology>
    </subcellularLocation>
</comment>
<feature type="transmembrane region" description="Helical" evidence="14">
    <location>
        <begin position="284"/>
        <end position="305"/>
    </location>
</feature>
<evidence type="ECO:0000256" key="12">
    <source>
        <dbReference type="ARBA" id="ARBA00042475"/>
    </source>
</evidence>
<evidence type="ECO:0000313" key="15">
    <source>
        <dbReference type="EMBL" id="MCP1675204.1"/>
    </source>
</evidence>
<keyword evidence="6 14" id="KW-0812">Transmembrane</keyword>
<evidence type="ECO:0000256" key="7">
    <source>
        <dbReference type="ARBA" id="ARBA00022989"/>
    </source>
</evidence>
<evidence type="ECO:0000256" key="9">
    <source>
        <dbReference type="ARBA" id="ARBA00023136"/>
    </source>
</evidence>
<keyword evidence="7 14" id="KW-1133">Transmembrane helix</keyword>
<reference evidence="15" key="1">
    <citation type="submission" date="2022-03" db="EMBL/GenBank/DDBJ databases">
        <title>Genomic Encyclopedia of Type Strains, Phase III (KMG-III): the genomes of soil and plant-associated and newly described type strains.</title>
        <authorList>
            <person name="Whitman W."/>
        </authorList>
    </citation>
    <scope>NUCLEOTIDE SEQUENCE</scope>
    <source>
        <strain evidence="15">ANL 6-2</strain>
    </source>
</reference>
<dbReference type="Gene3D" id="1.10.357.140">
    <property type="entry name" value="UbiA prenyltransferase"/>
    <property type="match status" value="1"/>
</dbReference>
<feature type="transmembrane region" description="Helical" evidence="14">
    <location>
        <begin position="174"/>
        <end position="195"/>
    </location>
</feature>
<evidence type="ECO:0000256" key="3">
    <source>
        <dbReference type="ARBA" id="ARBA00012292"/>
    </source>
</evidence>
<keyword evidence="9 14" id="KW-0472">Membrane</keyword>
<comment type="catalytic activity">
    <reaction evidence="13 14">
        <text>heme b + (2E,6E)-farnesyl diphosphate + H2O = Fe(II)-heme o + diphosphate</text>
        <dbReference type="Rhea" id="RHEA:28070"/>
        <dbReference type="ChEBI" id="CHEBI:15377"/>
        <dbReference type="ChEBI" id="CHEBI:33019"/>
        <dbReference type="ChEBI" id="CHEBI:60344"/>
        <dbReference type="ChEBI" id="CHEBI:60530"/>
        <dbReference type="ChEBI" id="CHEBI:175763"/>
        <dbReference type="EC" id="2.5.1.141"/>
    </reaction>
</comment>
<comment type="pathway">
    <text evidence="2 14">Porphyrin-containing compound metabolism; heme O biosynthesis; heme O from protoheme: step 1/1.</text>
</comment>
<keyword evidence="4 14" id="KW-1003">Cell membrane</keyword>
<dbReference type="CDD" id="cd13957">
    <property type="entry name" value="PT_UbiA_Cox10"/>
    <property type="match status" value="1"/>
</dbReference>
<feature type="transmembrane region" description="Helical" evidence="14">
    <location>
        <begin position="95"/>
        <end position="118"/>
    </location>
</feature>
<dbReference type="GO" id="GO:0008495">
    <property type="term" value="F:protoheme IX farnesyltransferase activity"/>
    <property type="evidence" value="ECO:0007669"/>
    <property type="project" value="UniProtKB-UniRule"/>
</dbReference>
<dbReference type="EMBL" id="JALJXV010000005">
    <property type="protein sequence ID" value="MCP1675204.1"/>
    <property type="molecule type" value="Genomic_DNA"/>
</dbReference>
<keyword evidence="5 14" id="KW-0808">Transferase</keyword>
<protein>
    <recommendedName>
        <fullName evidence="11 14">Protoheme IX farnesyltransferase</fullName>
        <ecNumber evidence="3 14">2.5.1.141</ecNumber>
    </recommendedName>
    <alternativeName>
        <fullName evidence="12 14">Heme B farnesyltransferase</fullName>
    </alternativeName>
    <alternativeName>
        <fullName evidence="10 14">Heme O synthase</fullName>
    </alternativeName>
</protein>
<evidence type="ECO:0000256" key="11">
    <source>
        <dbReference type="ARBA" id="ARBA00040810"/>
    </source>
</evidence>
<dbReference type="InterPro" id="IPR000537">
    <property type="entry name" value="UbiA_prenyltransferase"/>
</dbReference>
<dbReference type="EC" id="2.5.1.141" evidence="3 14"/>
<feature type="transmembrane region" description="Helical" evidence="14">
    <location>
        <begin position="216"/>
        <end position="239"/>
    </location>
</feature>
<evidence type="ECO:0000313" key="16">
    <source>
        <dbReference type="Proteomes" id="UP001205843"/>
    </source>
</evidence>
<dbReference type="HAMAP" id="MF_00154">
    <property type="entry name" value="CyoE_CtaB"/>
    <property type="match status" value="1"/>
</dbReference>
<comment type="caution">
    <text evidence="15">The sequence shown here is derived from an EMBL/GenBank/DDBJ whole genome shotgun (WGS) entry which is preliminary data.</text>
</comment>
<evidence type="ECO:0000256" key="5">
    <source>
        <dbReference type="ARBA" id="ARBA00022679"/>
    </source>
</evidence>
<organism evidence="15 16">
    <name type="scientific">Natronocella acetinitrilica</name>
    <dbReference type="NCBI Taxonomy" id="414046"/>
    <lineage>
        <taxon>Bacteria</taxon>
        <taxon>Pseudomonadati</taxon>
        <taxon>Pseudomonadota</taxon>
        <taxon>Gammaproteobacteria</taxon>
        <taxon>Chromatiales</taxon>
        <taxon>Ectothiorhodospiraceae</taxon>
        <taxon>Natronocella</taxon>
    </lineage>
</organism>
<dbReference type="NCBIfam" id="NF003349">
    <property type="entry name" value="PRK04375.1-2"/>
    <property type="match status" value="1"/>
</dbReference>
<comment type="miscellaneous">
    <text evidence="14">Carbon 2 of the heme B porphyrin ring is defined according to the Fischer nomenclature.</text>
</comment>
<evidence type="ECO:0000256" key="14">
    <source>
        <dbReference type="HAMAP-Rule" id="MF_00154"/>
    </source>
</evidence>
<dbReference type="GO" id="GO:0048034">
    <property type="term" value="P:heme O biosynthetic process"/>
    <property type="evidence" value="ECO:0007669"/>
    <property type="project" value="UniProtKB-UniRule"/>
</dbReference>
<evidence type="ECO:0000256" key="4">
    <source>
        <dbReference type="ARBA" id="ARBA00022475"/>
    </source>
</evidence>
<evidence type="ECO:0000256" key="8">
    <source>
        <dbReference type="ARBA" id="ARBA00023133"/>
    </source>
</evidence>
<feature type="transmembrane region" description="Helical" evidence="14">
    <location>
        <begin position="245"/>
        <end position="263"/>
    </location>
</feature>
<keyword evidence="16" id="KW-1185">Reference proteome</keyword>